<comment type="caution">
    <text evidence="1">The sequence shown here is derived from an EMBL/GenBank/DDBJ whole genome shotgun (WGS) entry which is preliminary data.</text>
</comment>
<proteinExistence type="predicted"/>
<accession>A0ABN3IUW8</accession>
<evidence type="ECO:0000313" key="2">
    <source>
        <dbReference type="Proteomes" id="UP001500058"/>
    </source>
</evidence>
<reference evidence="1 2" key="1">
    <citation type="journal article" date="2019" name="Int. J. Syst. Evol. Microbiol.">
        <title>The Global Catalogue of Microorganisms (GCM) 10K type strain sequencing project: providing services to taxonomists for standard genome sequencing and annotation.</title>
        <authorList>
            <consortium name="The Broad Institute Genomics Platform"/>
            <consortium name="The Broad Institute Genome Sequencing Center for Infectious Disease"/>
            <person name="Wu L."/>
            <person name="Ma J."/>
        </authorList>
    </citation>
    <scope>NUCLEOTIDE SEQUENCE [LARGE SCALE GENOMIC DNA]</scope>
    <source>
        <strain evidence="1 2">JCM 6921</strain>
    </source>
</reference>
<gene>
    <name evidence="1" type="ORF">GCM10010420_50640</name>
</gene>
<dbReference type="Proteomes" id="UP001500058">
    <property type="component" value="Unassembled WGS sequence"/>
</dbReference>
<keyword evidence="2" id="KW-1185">Reference proteome</keyword>
<organism evidence="1 2">
    <name type="scientific">Streptomyces glaucosporus</name>
    <dbReference type="NCBI Taxonomy" id="284044"/>
    <lineage>
        <taxon>Bacteria</taxon>
        <taxon>Bacillati</taxon>
        <taxon>Actinomycetota</taxon>
        <taxon>Actinomycetes</taxon>
        <taxon>Kitasatosporales</taxon>
        <taxon>Streptomycetaceae</taxon>
        <taxon>Streptomyces</taxon>
    </lineage>
</organism>
<sequence>MAETFRGPPPFRPCADRVTRRACKFDGAQTSLLMAVGRLHGPAEGERASDGLRCGQGTRMPARACDPVVYDGREPCVRPCLSAAADQPAEPPRPTSEEQHP</sequence>
<protein>
    <submittedName>
        <fullName evidence="1">Uncharacterized protein</fullName>
    </submittedName>
</protein>
<dbReference type="EMBL" id="BAAATJ010000032">
    <property type="protein sequence ID" value="GAA2414778.1"/>
    <property type="molecule type" value="Genomic_DNA"/>
</dbReference>
<name>A0ABN3IUW8_9ACTN</name>
<evidence type="ECO:0000313" key="1">
    <source>
        <dbReference type="EMBL" id="GAA2414778.1"/>
    </source>
</evidence>